<feature type="domain" description="NrS-1 polymerase-like helicase" evidence="1">
    <location>
        <begin position="287"/>
        <end position="395"/>
    </location>
</feature>
<dbReference type="Gene3D" id="3.40.50.300">
    <property type="entry name" value="P-loop containing nucleotide triphosphate hydrolases"/>
    <property type="match status" value="1"/>
</dbReference>
<evidence type="ECO:0000313" key="3">
    <source>
        <dbReference type="Proteomes" id="UP000324327"/>
    </source>
</evidence>
<name>A0A5S4W2L7_9FIRM</name>
<dbReference type="AlphaFoldDB" id="A0A5S4W2L7"/>
<reference evidence="2 3" key="2">
    <citation type="submission" date="2019-09" db="EMBL/GenBank/DDBJ databases">
        <title>Strain-level analysis of Eubacterium rectale using genomes from metagenomes.</title>
        <authorList>
            <person name="Karcher N."/>
            <person name="Segata N."/>
        </authorList>
    </citation>
    <scope>NUCLEOTIDE SEQUENCE [LARGE SCALE GENOMIC DNA]</scope>
    <source>
        <strain evidence="2 3">T3WBe13</strain>
    </source>
</reference>
<reference evidence="2 3" key="1">
    <citation type="submission" date="2019-08" db="EMBL/GenBank/DDBJ databases">
        <authorList>
            <person name="Duncan S."/>
            <person name="Walker A."/>
        </authorList>
    </citation>
    <scope>NUCLEOTIDE SEQUENCE [LARGE SCALE GENOMIC DNA]</scope>
    <source>
        <strain evidence="2 3">T3WBe13</strain>
    </source>
</reference>
<dbReference type="InterPro" id="IPR045455">
    <property type="entry name" value="NrS-1_pol-like_helicase"/>
</dbReference>
<organism evidence="2 3">
    <name type="scientific">Agathobacter rectalis</name>
    <dbReference type="NCBI Taxonomy" id="39491"/>
    <lineage>
        <taxon>Bacteria</taxon>
        <taxon>Bacillati</taxon>
        <taxon>Bacillota</taxon>
        <taxon>Clostridia</taxon>
        <taxon>Lachnospirales</taxon>
        <taxon>Lachnospiraceae</taxon>
        <taxon>Agathobacter</taxon>
    </lineage>
</organism>
<evidence type="ECO:0000313" key="2">
    <source>
        <dbReference type="EMBL" id="TYL60477.1"/>
    </source>
</evidence>
<dbReference type="InterPro" id="IPR027417">
    <property type="entry name" value="P-loop_NTPase"/>
</dbReference>
<proteinExistence type="predicted"/>
<sequence>MNDLNDGTGYLPQISQILIDLKYDEIVDLIRYAITEDDLIRDITEAYFMGKESEDIDPKQTRREVMGLLIMAFRYKNSCFNARLKTPQEIPAATLATALSKTGYFARIRTDNESEPALYVYNDSGLHAGTYRYCDSRDDTGEFHNIVRRWNYTASSRYRHEVFLYLAGEAPTLDETQDDEWVPVENGAFNVRTQEFISNMDDEYREKFVFLKKNHTAYNPKACVSPIITDPDTGDTYDIDTVIESYFGKGSPMTQLLWELFYSLVRYKKNYRVVHFFCNVDNGTNAGSNGKSTLLSLMRGLIGSGNYCSIKPTDMGKDFALGNLPDTTAILVDEVSVTEPINNIEILKTLATRDASVTTQRKFHDPRTGRWDGNMVFCCNGFLKIIEKTGAAERRFYFWNFTKRFTGASDKNFIQDVLVKDERVLEYVLYKILHMGDIKKLSRPQEIDDTLDQYRKATYNTVHEFMNEMALPDSAGNIKLVWTMQPFRWLFELYQAWLLKDLGQHNKLTKKKFCQDIMAWCALHPDDWELRSGAVHRPKGAMEQNEPLIGEYGVTSWYGNVQTQFDSNNQPVGTTYHPVLKDTYDNALMRK</sequence>
<comment type="caution">
    <text evidence="2">The sequence shown here is derived from an EMBL/GenBank/DDBJ whole genome shotgun (WGS) entry which is preliminary data.</text>
</comment>
<dbReference type="Pfam" id="PF19263">
    <property type="entry name" value="DUF5906"/>
    <property type="match status" value="1"/>
</dbReference>
<accession>A0A5S4W2L7</accession>
<dbReference type="Proteomes" id="UP000324327">
    <property type="component" value="Unassembled WGS sequence"/>
</dbReference>
<gene>
    <name evidence="2" type="ORF">FYL31_06970</name>
</gene>
<dbReference type="EMBL" id="VSTF01000005">
    <property type="protein sequence ID" value="TYL60477.1"/>
    <property type="molecule type" value="Genomic_DNA"/>
</dbReference>
<dbReference type="SUPFAM" id="SSF52540">
    <property type="entry name" value="P-loop containing nucleoside triphosphate hydrolases"/>
    <property type="match status" value="1"/>
</dbReference>
<protein>
    <recommendedName>
        <fullName evidence="1">NrS-1 polymerase-like helicase domain-containing protein</fullName>
    </recommendedName>
</protein>
<dbReference type="RefSeq" id="WP_148872243.1">
    <property type="nucleotide sequence ID" value="NZ_VSTF01000005.1"/>
</dbReference>
<evidence type="ECO:0000259" key="1">
    <source>
        <dbReference type="Pfam" id="PF19263"/>
    </source>
</evidence>